<reference evidence="1 2" key="1">
    <citation type="submission" date="2020-06" db="EMBL/GenBank/DDBJ databases">
        <title>Acidovorax antarctica sp. nov., isolated from Corinth ice sheet soil, Antarctic Fields Peninsula.</title>
        <authorList>
            <person name="Xu Q."/>
            <person name="Peng F."/>
        </authorList>
    </citation>
    <scope>NUCLEOTIDE SEQUENCE [LARGE SCALE GENOMIC DNA]</scope>
    <source>
        <strain evidence="1 2">16-35-5</strain>
    </source>
</reference>
<name>A0A6N1WZ61_9BURK</name>
<accession>A0A6N1WZ61</accession>
<sequence length="104" mass="11688">MNENQTTASDENTVKLDQPLKRGEQFIETVTLRKPRSGELRGIKLTELLNLDVVALQMLMPRITTPTLTTQDVAALDPADLTELGVRVASFFVRKSIREEYQTA</sequence>
<evidence type="ECO:0000313" key="1">
    <source>
        <dbReference type="EMBL" id="QKV52381.1"/>
    </source>
</evidence>
<dbReference type="Pfam" id="PF10109">
    <property type="entry name" value="Phage_TAC_7"/>
    <property type="match status" value="1"/>
</dbReference>
<dbReference type="EMBL" id="CP054840">
    <property type="protein sequence ID" value="QKV52381.1"/>
    <property type="molecule type" value="Genomic_DNA"/>
</dbReference>
<protein>
    <submittedName>
        <fullName evidence="1">Phage tail assembly protein</fullName>
    </submittedName>
</protein>
<organism evidence="1 2">
    <name type="scientific">Comamonas antarctica</name>
    <dbReference type="NCBI Taxonomy" id="2743470"/>
    <lineage>
        <taxon>Bacteria</taxon>
        <taxon>Pseudomonadati</taxon>
        <taxon>Pseudomonadota</taxon>
        <taxon>Betaproteobacteria</taxon>
        <taxon>Burkholderiales</taxon>
        <taxon>Comamonadaceae</taxon>
        <taxon>Comamonas</taxon>
    </lineage>
</organism>
<evidence type="ECO:0000313" key="2">
    <source>
        <dbReference type="Proteomes" id="UP000509579"/>
    </source>
</evidence>
<dbReference type="InterPro" id="IPR019289">
    <property type="entry name" value="Phage_tail_E/E"/>
</dbReference>
<gene>
    <name evidence="1" type="ORF">HUK68_05360</name>
</gene>
<dbReference type="RefSeq" id="WP_175503262.1">
    <property type="nucleotide sequence ID" value="NZ_CP054840.1"/>
</dbReference>
<dbReference type="KEGG" id="aant:HUK68_05360"/>
<dbReference type="AlphaFoldDB" id="A0A6N1WZ61"/>
<proteinExistence type="predicted"/>
<dbReference type="Proteomes" id="UP000509579">
    <property type="component" value="Chromosome"/>
</dbReference>
<keyword evidence="2" id="KW-1185">Reference proteome</keyword>